<dbReference type="AlphaFoldDB" id="A0A9W9EVE5"/>
<keyword evidence="3" id="KW-1185">Reference proteome</keyword>
<evidence type="ECO:0000313" key="3">
    <source>
        <dbReference type="Proteomes" id="UP001149165"/>
    </source>
</evidence>
<evidence type="ECO:0000313" key="2">
    <source>
        <dbReference type="EMBL" id="KAJ5088687.1"/>
    </source>
</evidence>
<gene>
    <name evidence="2" type="ORF">N7456_012303</name>
</gene>
<organism evidence="2 3">
    <name type="scientific">Penicillium angulare</name>
    <dbReference type="NCBI Taxonomy" id="116970"/>
    <lineage>
        <taxon>Eukaryota</taxon>
        <taxon>Fungi</taxon>
        <taxon>Dikarya</taxon>
        <taxon>Ascomycota</taxon>
        <taxon>Pezizomycotina</taxon>
        <taxon>Eurotiomycetes</taxon>
        <taxon>Eurotiomycetidae</taxon>
        <taxon>Eurotiales</taxon>
        <taxon>Aspergillaceae</taxon>
        <taxon>Penicillium</taxon>
    </lineage>
</organism>
<proteinExistence type="predicted"/>
<reference evidence="2" key="1">
    <citation type="submission" date="2022-11" db="EMBL/GenBank/DDBJ databases">
        <authorList>
            <person name="Petersen C."/>
        </authorList>
    </citation>
    <scope>NUCLEOTIDE SEQUENCE</scope>
    <source>
        <strain evidence="2">IBT 30069</strain>
    </source>
</reference>
<evidence type="ECO:0000256" key="1">
    <source>
        <dbReference type="SAM" id="Phobius"/>
    </source>
</evidence>
<keyword evidence="1" id="KW-0472">Membrane</keyword>
<protein>
    <submittedName>
        <fullName evidence="2">Uncharacterized protein</fullName>
    </submittedName>
</protein>
<dbReference type="EMBL" id="JAPQKH010000007">
    <property type="protein sequence ID" value="KAJ5088687.1"/>
    <property type="molecule type" value="Genomic_DNA"/>
</dbReference>
<dbReference type="Proteomes" id="UP001149165">
    <property type="component" value="Unassembled WGS sequence"/>
</dbReference>
<sequence>MPRFQSHQDSPDSNPPNLLLPSLQRLKRHQNWWTGGLVVVAGTNGLQAAAALNGSEWLCDTSVVLLGSNSGRSEKPAEKHDFSLPHVLQLVDQHNVSSPQSLHTILPVQTMADLDLGPLLKVVQEEGIWTLFKVLLVLYIFNFGMFMVTTGFRYLRHGELQSPRRTSRIDPWTILLNGRRIRTIDSTRRKLATEFSVRTTRGKGRPSGADMFSFEEEEASMRTYGTCKAAQSSGDDASRLRIGVAANGGYRALVESSMAMSNRPWKKVYKNMWKEV</sequence>
<comment type="caution">
    <text evidence="2">The sequence shown here is derived from an EMBL/GenBank/DDBJ whole genome shotgun (WGS) entry which is preliminary data.</text>
</comment>
<keyword evidence="1" id="KW-0812">Transmembrane</keyword>
<reference evidence="2" key="2">
    <citation type="journal article" date="2023" name="IMA Fungus">
        <title>Comparative genomic study of the Penicillium genus elucidates a diverse pangenome and 15 lateral gene transfer events.</title>
        <authorList>
            <person name="Petersen C."/>
            <person name="Sorensen T."/>
            <person name="Nielsen M.R."/>
            <person name="Sondergaard T.E."/>
            <person name="Sorensen J.L."/>
            <person name="Fitzpatrick D.A."/>
            <person name="Frisvad J.C."/>
            <person name="Nielsen K.L."/>
        </authorList>
    </citation>
    <scope>NUCLEOTIDE SEQUENCE</scope>
    <source>
        <strain evidence="2">IBT 30069</strain>
    </source>
</reference>
<feature type="transmembrane region" description="Helical" evidence="1">
    <location>
        <begin position="128"/>
        <end position="155"/>
    </location>
</feature>
<keyword evidence="1" id="KW-1133">Transmembrane helix</keyword>
<accession>A0A9W9EVE5</accession>
<name>A0A9W9EVE5_9EURO</name>